<keyword evidence="1" id="KW-0472">Membrane</keyword>
<feature type="transmembrane region" description="Helical" evidence="1">
    <location>
        <begin position="54"/>
        <end position="76"/>
    </location>
</feature>
<keyword evidence="1" id="KW-1133">Transmembrane helix</keyword>
<evidence type="ECO:0000313" key="3">
    <source>
        <dbReference type="Proteomes" id="UP001612915"/>
    </source>
</evidence>
<evidence type="ECO:0000313" key="2">
    <source>
        <dbReference type="EMBL" id="MFI7586398.1"/>
    </source>
</evidence>
<dbReference type="Pfam" id="PF05656">
    <property type="entry name" value="DUF805"/>
    <property type="match status" value="1"/>
</dbReference>
<dbReference type="InterPro" id="IPR008523">
    <property type="entry name" value="DUF805"/>
</dbReference>
<sequence>MSFQEAVQTVLTQKYADFSGRARRSEYWWFFLFNLIVSIVASIIDRIVGLDGVVGSYGVLQLLVGLAFLIPGLAVAVRRLHDTGRSGWWVLIAIIPVIGWIVIIVFLALDGEPQPNQYGPSPKGAGYPV</sequence>
<evidence type="ECO:0000256" key="1">
    <source>
        <dbReference type="SAM" id="Phobius"/>
    </source>
</evidence>
<dbReference type="RefSeq" id="WP_398275969.1">
    <property type="nucleotide sequence ID" value="NZ_JBITLV010000001.1"/>
</dbReference>
<dbReference type="EMBL" id="JBITLV010000001">
    <property type="protein sequence ID" value="MFI7586398.1"/>
    <property type="molecule type" value="Genomic_DNA"/>
</dbReference>
<proteinExistence type="predicted"/>
<organism evidence="2 3">
    <name type="scientific">Spongisporangium articulatum</name>
    <dbReference type="NCBI Taxonomy" id="3362603"/>
    <lineage>
        <taxon>Bacteria</taxon>
        <taxon>Bacillati</taxon>
        <taxon>Actinomycetota</taxon>
        <taxon>Actinomycetes</taxon>
        <taxon>Kineosporiales</taxon>
        <taxon>Kineosporiaceae</taxon>
        <taxon>Spongisporangium</taxon>
    </lineage>
</organism>
<dbReference type="Proteomes" id="UP001612915">
    <property type="component" value="Unassembled WGS sequence"/>
</dbReference>
<keyword evidence="3" id="KW-1185">Reference proteome</keyword>
<accession>A0ABW8AJS8</accession>
<gene>
    <name evidence="2" type="ORF">ACIB24_04925</name>
</gene>
<feature type="transmembrane region" description="Helical" evidence="1">
    <location>
        <begin position="27"/>
        <end position="48"/>
    </location>
</feature>
<comment type="caution">
    <text evidence="2">The sequence shown here is derived from an EMBL/GenBank/DDBJ whole genome shotgun (WGS) entry which is preliminary data.</text>
</comment>
<keyword evidence="1" id="KW-0812">Transmembrane</keyword>
<name>A0ABW8AJS8_9ACTN</name>
<dbReference type="PANTHER" id="PTHR34980">
    <property type="entry name" value="INNER MEMBRANE PROTEIN-RELATED-RELATED"/>
    <property type="match status" value="1"/>
</dbReference>
<protein>
    <submittedName>
        <fullName evidence="2">DUF805 domain-containing protein</fullName>
    </submittedName>
</protein>
<feature type="transmembrane region" description="Helical" evidence="1">
    <location>
        <begin position="88"/>
        <end position="109"/>
    </location>
</feature>
<reference evidence="2 3" key="1">
    <citation type="submission" date="2024-10" db="EMBL/GenBank/DDBJ databases">
        <title>The Natural Products Discovery Center: Release of the First 8490 Sequenced Strains for Exploring Actinobacteria Biosynthetic Diversity.</title>
        <authorList>
            <person name="Kalkreuter E."/>
            <person name="Kautsar S.A."/>
            <person name="Yang D."/>
            <person name="Bader C.D."/>
            <person name="Teijaro C.N."/>
            <person name="Fluegel L."/>
            <person name="Davis C.M."/>
            <person name="Simpson J.R."/>
            <person name="Lauterbach L."/>
            <person name="Steele A.D."/>
            <person name="Gui C."/>
            <person name="Meng S."/>
            <person name="Li G."/>
            <person name="Viehrig K."/>
            <person name="Ye F."/>
            <person name="Su P."/>
            <person name="Kiefer A.F."/>
            <person name="Nichols A."/>
            <person name="Cepeda A.J."/>
            <person name="Yan W."/>
            <person name="Fan B."/>
            <person name="Jiang Y."/>
            <person name="Adhikari A."/>
            <person name="Zheng C.-J."/>
            <person name="Schuster L."/>
            <person name="Cowan T.M."/>
            <person name="Smanski M.J."/>
            <person name="Chevrette M.G."/>
            <person name="De Carvalho L.P.S."/>
            <person name="Shen B."/>
        </authorList>
    </citation>
    <scope>NUCLEOTIDE SEQUENCE [LARGE SCALE GENOMIC DNA]</scope>
    <source>
        <strain evidence="2 3">NPDC049639</strain>
    </source>
</reference>
<dbReference type="PANTHER" id="PTHR34980:SF2">
    <property type="entry name" value="INNER MEMBRANE PROTEIN YHAH-RELATED"/>
    <property type="match status" value="1"/>
</dbReference>